<dbReference type="Gene3D" id="3.40.50.300">
    <property type="entry name" value="P-loop containing nucleotide triphosphate hydrolases"/>
    <property type="match status" value="1"/>
</dbReference>
<dbReference type="PANTHER" id="PTHR32071">
    <property type="entry name" value="TRANSCRIPTIONAL REGULATORY PROTEIN"/>
    <property type="match status" value="1"/>
</dbReference>
<dbReference type="Gene3D" id="1.10.8.60">
    <property type="match status" value="1"/>
</dbReference>
<feature type="modified residue" description="4-aspartylphosphate" evidence="3">
    <location>
        <position position="51"/>
    </location>
</feature>
<dbReference type="InterPro" id="IPR025662">
    <property type="entry name" value="Sigma_54_int_dom_ATP-bd_1"/>
</dbReference>
<name>A0A1M5D8I5_9BACT</name>
<keyword evidence="6" id="KW-0238">DNA-binding</keyword>
<dbReference type="RefSeq" id="WP_073039733.1">
    <property type="nucleotide sequence ID" value="NZ_FQVB01000022.1"/>
</dbReference>
<dbReference type="InterPro" id="IPR003593">
    <property type="entry name" value="AAA+_ATPase"/>
</dbReference>
<dbReference type="InterPro" id="IPR002078">
    <property type="entry name" value="Sigma_54_int"/>
</dbReference>
<evidence type="ECO:0000256" key="3">
    <source>
        <dbReference type="PROSITE-ProRule" id="PRU00169"/>
    </source>
</evidence>
<evidence type="ECO:0000256" key="1">
    <source>
        <dbReference type="ARBA" id="ARBA00022741"/>
    </source>
</evidence>
<dbReference type="PANTHER" id="PTHR32071:SF57">
    <property type="entry name" value="C4-DICARBOXYLATE TRANSPORT TRANSCRIPTIONAL REGULATORY PROTEIN DCTD"/>
    <property type="match status" value="1"/>
</dbReference>
<keyword evidence="1" id="KW-0547">Nucleotide-binding</keyword>
<dbReference type="GO" id="GO:0000160">
    <property type="term" value="P:phosphorelay signal transduction system"/>
    <property type="evidence" value="ECO:0007669"/>
    <property type="project" value="InterPro"/>
</dbReference>
<keyword evidence="2" id="KW-0067">ATP-binding</keyword>
<feature type="domain" description="Sigma-54 factor interaction" evidence="4">
    <location>
        <begin position="148"/>
        <end position="377"/>
    </location>
</feature>
<evidence type="ECO:0000259" key="4">
    <source>
        <dbReference type="PROSITE" id="PS50045"/>
    </source>
</evidence>
<dbReference type="InterPro" id="IPR027417">
    <property type="entry name" value="P-loop_NTPase"/>
</dbReference>
<dbReference type="PROSITE" id="PS50110">
    <property type="entry name" value="RESPONSE_REGULATORY"/>
    <property type="match status" value="1"/>
</dbReference>
<dbReference type="AlphaFoldDB" id="A0A1M5D8I5"/>
<dbReference type="PROSITE" id="PS50045">
    <property type="entry name" value="SIGMA54_INTERACT_4"/>
    <property type="match status" value="1"/>
</dbReference>
<evidence type="ECO:0000313" key="6">
    <source>
        <dbReference type="EMBL" id="SHF63185.1"/>
    </source>
</evidence>
<dbReference type="InterPro" id="IPR001789">
    <property type="entry name" value="Sig_transdc_resp-reg_receiver"/>
</dbReference>
<dbReference type="Pfam" id="PF25601">
    <property type="entry name" value="AAA_lid_14"/>
    <property type="match status" value="1"/>
</dbReference>
<dbReference type="CDD" id="cd00009">
    <property type="entry name" value="AAA"/>
    <property type="match status" value="1"/>
</dbReference>
<protein>
    <submittedName>
        <fullName evidence="6">DNA-binding transcriptional response regulator, NtrC family, contains REC, AAA-type ATPase, and a Fis-type DNA-binding domains</fullName>
    </submittedName>
</protein>
<accession>A0A1M5D8I5</accession>
<dbReference type="Pfam" id="PF00158">
    <property type="entry name" value="Sigma54_activat"/>
    <property type="match status" value="1"/>
</dbReference>
<keyword evidence="7" id="KW-1185">Reference proteome</keyword>
<dbReference type="FunFam" id="3.40.50.300:FF:000006">
    <property type="entry name" value="DNA-binding transcriptional regulator NtrC"/>
    <property type="match status" value="1"/>
</dbReference>
<dbReference type="InterPro" id="IPR011006">
    <property type="entry name" value="CheY-like_superfamily"/>
</dbReference>
<dbReference type="Proteomes" id="UP000184076">
    <property type="component" value="Unassembled WGS sequence"/>
</dbReference>
<dbReference type="SUPFAM" id="SSF52540">
    <property type="entry name" value="P-loop containing nucleoside triphosphate hydrolases"/>
    <property type="match status" value="1"/>
</dbReference>
<dbReference type="PROSITE" id="PS00675">
    <property type="entry name" value="SIGMA54_INTERACT_1"/>
    <property type="match status" value="1"/>
</dbReference>
<sequence length="474" mass="53532">MLRVGVVTEDSTLCETIRAAAPEDVRVEWFAGRREIAETDGRKVPSVLFMDLALLGPPPAMERGRTARAPWQDAGLDPSTRVVVLAPRDQASQAIRMVRAGALTYLTYPFRPTELKNVWSVARAALRSEGEAVAARDAFWKDIYRHLVRTNSAQMQTVMDQLKAVAPTDATILLYGETGTGKNMLAKVIHEHSARAHKPFVAVHCGAIPEGLVESEFFGHEKGAFTGAVRKKLGKFEIADQGTIFLDEIGTITLPVQIKLLQVLQEGTFSRVGGEKELHTDVRVISATNVDLKSLVEQGRFRQDLYYRLEVFPIHIPPLRERREDIPLLADIFLEKLRRRHRKPIQDIHPDVIGAFLAYDWPGNIREMENVMERAFILETETTLTPTHFPAEIMGEVRAVVRPLFHPAMTLAEFRKHAVEEAERTYLSELLRYHKGRINLTAQSAGITPRQLHKLMKRHNLRKEDYRPARKAGG</sequence>
<dbReference type="OrthoDB" id="9763792at2"/>
<dbReference type="Gene3D" id="3.40.50.2300">
    <property type="match status" value="1"/>
</dbReference>
<gene>
    <name evidence="6" type="ORF">SAMN02745206_02380</name>
</gene>
<dbReference type="GO" id="GO:0005524">
    <property type="term" value="F:ATP binding"/>
    <property type="evidence" value="ECO:0007669"/>
    <property type="project" value="UniProtKB-KW"/>
</dbReference>
<dbReference type="InterPro" id="IPR058031">
    <property type="entry name" value="AAA_lid_NorR"/>
</dbReference>
<dbReference type="GO" id="GO:0003677">
    <property type="term" value="F:DNA binding"/>
    <property type="evidence" value="ECO:0007669"/>
    <property type="project" value="UniProtKB-KW"/>
</dbReference>
<dbReference type="SUPFAM" id="SSF52172">
    <property type="entry name" value="CheY-like"/>
    <property type="match status" value="1"/>
</dbReference>
<evidence type="ECO:0000259" key="5">
    <source>
        <dbReference type="PROSITE" id="PS50110"/>
    </source>
</evidence>
<organism evidence="6 7">
    <name type="scientific">Desulfacinum infernum DSM 9756</name>
    <dbReference type="NCBI Taxonomy" id="1121391"/>
    <lineage>
        <taxon>Bacteria</taxon>
        <taxon>Pseudomonadati</taxon>
        <taxon>Thermodesulfobacteriota</taxon>
        <taxon>Syntrophobacteria</taxon>
        <taxon>Syntrophobacterales</taxon>
        <taxon>Syntrophobacteraceae</taxon>
        <taxon>Desulfacinum</taxon>
    </lineage>
</organism>
<dbReference type="GO" id="GO:0006355">
    <property type="term" value="P:regulation of DNA-templated transcription"/>
    <property type="evidence" value="ECO:0007669"/>
    <property type="project" value="InterPro"/>
</dbReference>
<dbReference type="SUPFAM" id="SSF46689">
    <property type="entry name" value="Homeodomain-like"/>
    <property type="match status" value="1"/>
</dbReference>
<evidence type="ECO:0000256" key="2">
    <source>
        <dbReference type="ARBA" id="ARBA00022840"/>
    </source>
</evidence>
<evidence type="ECO:0000313" key="7">
    <source>
        <dbReference type="Proteomes" id="UP000184076"/>
    </source>
</evidence>
<dbReference type="SMART" id="SM00382">
    <property type="entry name" value="AAA"/>
    <property type="match status" value="1"/>
</dbReference>
<dbReference type="STRING" id="1121391.SAMN02745206_02380"/>
<proteinExistence type="predicted"/>
<keyword evidence="3" id="KW-0597">Phosphoprotein</keyword>
<reference evidence="7" key="1">
    <citation type="submission" date="2016-11" db="EMBL/GenBank/DDBJ databases">
        <authorList>
            <person name="Varghese N."/>
            <person name="Submissions S."/>
        </authorList>
    </citation>
    <scope>NUCLEOTIDE SEQUENCE [LARGE SCALE GENOMIC DNA]</scope>
    <source>
        <strain evidence="7">DSM 9756</strain>
    </source>
</reference>
<dbReference type="EMBL" id="FQVB01000022">
    <property type="protein sequence ID" value="SHF63185.1"/>
    <property type="molecule type" value="Genomic_DNA"/>
</dbReference>
<dbReference type="Gene3D" id="1.10.10.60">
    <property type="entry name" value="Homeodomain-like"/>
    <property type="match status" value="1"/>
</dbReference>
<feature type="domain" description="Response regulatory" evidence="5">
    <location>
        <begin position="3"/>
        <end position="123"/>
    </location>
</feature>
<dbReference type="InterPro" id="IPR009057">
    <property type="entry name" value="Homeodomain-like_sf"/>
</dbReference>